<reference evidence="1" key="2">
    <citation type="journal article" date="2021" name="PeerJ">
        <title>Extensive microbial diversity within the chicken gut microbiome revealed by metagenomics and culture.</title>
        <authorList>
            <person name="Gilroy R."/>
            <person name="Ravi A."/>
            <person name="Getino M."/>
            <person name="Pursley I."/>
            <person name="Horton D.L."/>
            <person name="Alikhan N.F."/>
            <person name="Baker D."/>
            <person name="Gharbi K."/>
            <person name="Hall N."/>
            <person name="Watson M."/>
            <person name="Adriaenssens E.M."/>
            <person name="Foster-Nyarko E."/>
            <person name="Jarju S."/>
            <person name="Secka A."/>
            <person name="Antonio M."/>
            <person name="Oren A."/>
            <person name="Chaudhuri R.R."/>
            <person name="La Ragione R."/>
            <person name="Hildebrand F."/>
            <person name="Pallen M.J."/>
        </authorList>
    </citation>
    <scope>NUCLEOTIDE SEQUENCE</scope>
    <source>
        <strain evidence="1">ChiSjej5B23-6657</strain>
    </source>
</reference>
<dbReference type="Proteomes" id="UP000823912">
    <property type="component" value="Unassembled WGS sequence"/>
</dbReference>
<name>A0A9D1JBN0_9FIRM</name>
<evidence type="ECO:0000313" key="2">
    <source>
        <dbReference type="Proteomes" id="UP000823912"/>
    </source>
</evidence>
<dbReference type="EMBL" id="DVHM01000192">
    <property type="protein sequence ID" value="HIR71896.1"/>
    <property type="molecule type" value="Genomic_DNA"/>
</dbReference>
<accession>A0A9D1JBN0</accession>
<gene>
    <name evidence="1" type="ORF">IAA55_11545</name>
</gene>
<dbReference type="AlphaFoldDB" id="A0A9D1JBN0"/>
<sequence>MFRRSKEDVVRNLKDAGCSQQTIEQFMECLKRGTLSEQMELLSRHRDSLLDQMH</sequence>
<evidence type="ECO:0000313" key="1">
    <source>
        <dbReference type="EMBL" id="HIR71896.1"/>
    </source>
</evidence>
<organism evidence="1 2">
    <name type="scientific">Candidatus Pullilachnospira gallistercoris</name>
    <dbReference type="NCBI Taxonomy" id="2840911"/>
    <lineage>
        <taxon>Bacteria</taxon>
        <taxon>Bacillati</taxon>
        <taxon>Bacillota</taxon>
        <taxon>Clostridia</taxon>
        <taxon>Lachnospirales</taxon>
        <taxon>Lachnospiraceae</taxon>
        <taxon>Lachnospiraceae incertae sedis</taxon>
        <taxon>Candidatus Pullilachnospira</taxon>
    </lineage>
</organism>
<reference evidence="1" key="1">
    <citation type="submission" date="2020-10" db="EMBL/GenBank/DDBJ databases">
        <authorList>
            <person name="Gilroy R."/>
        </authorList>
    </citation>
    <scope>NUCLEOTIDE SEQUENCE</scope>
    <source>
        <strain evidence="1">ChiSjej5B23-6657</strain>
    </source>
</reference>
<protein>
    <submittedName>
        <fullName evidence="1">Uncharacterized protein</fullName>
    </submittedName>
</protein>
<proteinExistence type="predicted"/>
<comment type="caution">
    <text evidence="1">The sequence shown here is derived from an EMBL/GenBank/DDBJ whole genome shotgun (WGS) entry which is preliminary data.</text>
</comment>